<sequence>MVGADRGVPTRQLHLPALPARVAESLDRLRAELDIPVDLPPAALREAQEAARRPLPTLPDARDLPLVTVDPPGARDLDQAVHLEEDGDGFLVHYAIADVASFVTPGGALDAAVHERGVTVYGPTGSTPLHPEVLSAGAASLLAGQDRPAYLWRIALAADGAVREATVRRALVRSRAQLTYAQVQDVVDGGSDPSVPPTLPGLLRRVGELRLAQERARGGVSLEIPEQEVVARDGGYALAFRATLPVEEWNAQISLLTGICAAGLMRGAGVGILRTLPPADPRDLARLRRTARGLGIAWPEDVSYQDLLPTLDSAVPAHAAFLTEATTLFRGAGYAVLGQDEDGDTRHAAIAAHYAHVTAPLRRLVDRAGLEVCRAVCAGEPVPGWVHDALPELPRVMARSTQRAGRYERGAVDAVEALVLESRVGEEFRGIVVEVDEDDDGVRGTVVIAEPAVEASVRAPELPLGEQVTVRLEEVDVPGRTVRFSPA</sequence>
<dbReference type="PANTHER" id="PTHR23355:SF42">
    <property type="entry name" value="RIBONUCLEASE II, CHLOROPLASTIC_MITOCHONDRIAL"/>
    <property type="match status" value="1"/>
</dbReference>
<evidence type="ECO:0000313" key="3">
    <source>
        <dbReference type="Proteomes" id="UP000250222"/>
    </source>
</evidence>
<proteinExistence type="predicted"/>
<evidence type="ECO:0000259" key="1">
    <source>
        <dbReference type="PROSITE" id="PS50126"/>
    </source>
</evidence>
<feature type="domain" description="S1 motif" evidence="1">
    <location>
        <begin position="405"/>
        <end position="487"/>
    </location>
</feature>
<keyword evidence="3" id="KW-1185">Reference proteome</keyword>
<dbReference type="PANTHER" id="PTHR23355">
    <property type="entry name" value="RIBONUCLEASE"/>
    <property type="match status" value="1"/>
</dbReference>
<dbReference type="PROSITE" id="PS50126">
    <property type="entry name" value="S1"/>
    <property type="match status" value="1"/>
</dbReference>
<dbReference type="InterPro" id="IPR001900">
    <property type="entry name" value="RNase_II/R"/>
</dbReference>
<dbReference type="GO" id="GO:0000932">
    <property type="term" value="C:P-body"/>
    <property type="evidence" value="ECO:0007669"/>
    <property type="project" value="TreeGrafter"/>
</dbReference>
<dbReference type="InterPro" id="IPR003029">
    <property type="entry name" value="S1_domain"/>
</dbReference>
<organism evidence="2 3">
    <name type="scientific">Georgenia satyanarayanai</name>
    <dbReference type="NCBI Taxonomy" id="860221"/>
    <lineage>
        <taxon>Bacteria</taxon>
        <taxon>Bacillati</taxon>
        <taxon>Actinomycetota</taxon>
        <taxon>Actinomycetes</taxon>
        <taxon>Micrococcales</taxon>
        <taxon>Bogoriellaceae</taxon>
        <taxon>Georgenia</taxon>
    </lineage>
</organism>
<dbReference type="Pfam" id="PF00773">
    <property type="entry name" value="RNB"/>
    <property type="match status" value="1"/>
</dbReference>
<dbReference type="Gene3D" id="2.40.50.140">
    <property type="entry name" value="Nucleic acid-binding proteins"/>
    <property type="match status" value="1"/>
</dbReference>
<name>A0A2Y9BZW1_9MICO</name>
<dbReference type="EMBL" id="UETB01000011">
    <property type="protein sequence ID" value="SSA45072.1"/>
    <property type="molecule type" value="Genomic_DNA"/>
</dbReference>
<dbReference type="GO" id="GO:0000175">
    <property type="term" value="F:3'-5'-RNA exonuclease activity"/>
    <property type="evidence" value="ECO:0007669"/>
    <property type="project" value="TreeGrafter"/>
</dbReference>
<dbReference type="InterPro" id="IPR012340">
    <property type="entry name" value="NA-bd_OB-fold"/>
</dbReference>
<dbReference type="GO" id="GO:0003723">
    <property type="term" value="F:RNA binding"/>
    <property type="evidence" value="ECO:0007669"/>
    <property type="project" value="InterPro"/>
</dbReference>
<dbReference type="Pfam" id="PF18614">
    <property type="entry name" value="RNase_II_C_S1"/>
    <property type="match status" value="1"/>
</dbReference>
<reference evidence="2 3" key="1">
    <citation type="submission" date="2016-10" db="EMBL/GenBank/DDBJ databases">
        <authorList>
            <person name="Cai Z."/>
        </authorList>
    </citation>
    <scope>NUCLEOTIDE SEQUENCE [LARGE SCALE GENOMIC DNA]</scope>
    <source>
        <strain evidence="2 3">CGMCC 1.10826</strain>
    </source>
</reference>
<dbReference type="InterPro" id="IPR040596">
    <property type="entry name" value="RNase_II_C_S1"/>
</dbReference>
<dbReference type="SUPFAM" id="SSF50249">
    <property type="entry name" value="Nucleic acid-binding proteins"/>
    <property type="match status" value="1"/>
</dbReference>
<dbReference type="InterPro" id="IPR050180">
    <property type="entry name" value="RNR_Ribonuclease"/>
</dbReference>
<protein>
    <submittedName>
        <fullName evidence="2">Exoribonuclease R</fullName>
    </submittedName>
</protein>
<accession>A0A2Y9BZW1</accession>
<evidence type="ECO:0000313" key="2">
    <source>
        <dbReference type="EMBL" id="SSA45072.1"/>
    </source>
</evidence>
<dbReference type="AlphaFoldDB" id="A0A2Y9BZW1"/>
<dbReference type="GO" id="GO:0006402">
    <property type="term" value="P:mRNA catabolic process"/>
    <property type="evidence" value="ECO:0007669"/>
    <property type="project" value="TreeGrafter"/>
</dbReference>
<gene>
    <name evidence="2" type="ORF">SAMN05216184_11174</name>
</gene>
<dbReference type="Proteomes" id="UP000250222">
    <property type="component" value="Unassembled WGS sequence"/>
</dbReference>
<dbReference type="SMART" id="SM00955">
    <property type="entry name" value="RNB"/>
    <property type="match status" value="1"/>
</dbReference>